<keyword evidence="9" id="KW-1185">Reference proteome</keyword>
<comment type="function">
    <text evidence="7">Binds directly to 16S ribosomal RNA.</text>
</comment>
<dbReference type="InterPro" id="IPR036510">
    <property type="entry name" value="Ribosomal_bS20_sf"/>
</dbReference>
<dbReference type="AlphaFoldDB" id="D6GR21"/>
<evidence type="ECO:0000256" key="3">
    <source>
        <dbReference type="ARBA" id="ARBA00022884"/>
    </source>
</evidence>
<dbReference type="EMBL" id="CP002390">
    <property type="protein sequence ID" value="EFE28112.1"/>
    <property type="molecule type" value="Genomic_DNA"/>
</dbReference>
<keyword evidence="3 7" id="KW-0694">RNA-binding</keyword>
<gene>
    <name evidence="7 8" type="primary">rpsT</name>
    <name evidence="8" type="ordered locus">HMPREF0389_00025</name>
</gene>
<dbReference type="KEGG" id="faa:HMPREF0389_00025"/>
<evidence type="ECO:0000313" key="8">
    <source>
        <dbReference type="EMBL" id="EFE28112.1"/>
    </source>
</evidence>
<dbReference type="NCBIfam" id="TIGR00029">
    <property type="entry name" value="S20"/>
    <property type="match status" value="1"/>
</dbReference>
<keyword evidence="4 7" id="KW-0689">Ribosomal protein</keyword>
<keyword evidence="5 7" id="KW-0687">Ribonucleoprotein</keyword>
<accession>D6GR21</accession>
<dbReference type="HAMAP" id="MF_00500">
    <property type="entry name" value="Ribosomal_bS20"/>
    <property type="match status" value="1"/>
</dbReference>
<evidence type="ECO:0000256" key="7">
    <source>
        <dbReference type="HAMAP-Rule" id="MF_00500"/>
    </source>
</evidence>
<dbReference type="PANTHER" id="PTHR33398">
    <property type="entry name" value="30S RIBOSOMAL PROTEIN S20"/>
    <property type="match status" value="1"/>
</dbReference>
<dbReference type="InterPro" id="IPR002583">
    <property type="entry name" value="Ribosomal_bS20"/>
</dbReference>
<keyword evidence="2 7" id="KW-0699">rRNA-binding</keyword>
<dbReference type="GO" id="GO:0070181">
    <property type="term" value="F:small ribosomal subunit rRNA binding"/>
    <property type="evidence" value="ECO:0007669"/>
    <property type="project" value="TreeGrafter"/>
</dbReference>
<organism evidence="8 9">
    <name type="scientific">Filifactor alocis (strain ATCC 35896 / CCUG 47790 / D40 B5)</name>
    <name type="common">Fusobacterium alocis</name>
    <dbReference type="NCBI Taxonomy" id="546269"/>
    <lineage>
        <taxon>Bacteria</taxon>
        <taxon>Bacillati</taxon>
        <taxon>Bacillota</taxon>
        <taxon>Clostridia</taxon>
        <taxon>Peptostreptococcales</taxon>
        <taxon>Filifactoraceae</taxon>
        <taxon>Filifactor</taxon>
    </lineage>
</organism>
<protein>
    <recommendedName>
        <fullName evidence="6 7">Small ribosomal subunit protein bS20</fullName>
    </recommendedName>
</protein>
<dbReference type="STRING" id="546269.HMPREF0389_00025"/>
<comment type="similarity">
    <text evidence="1 7">Belongs to the bacterial ribosomal protein bS20 family.</text>
</comment>
<dbReference type="GO" id="GO:0003735">
    <property type="term" value="F:structural constituent of ribosome"/>
    <property type="evidence" value="ECO:0007669"/>
    <property type="project" value="InterPro"/>
</dbReference>
<proteinExistence type="inferred from homology"/>
<dbReference type="PANTHER" id="PTHR33398:SF1">
    <property type="entry name" value="SMALL RIBOSOMAL SUBUNIT PROTEIN BS20C"/>
    <property type="match status" value="1"/>
</dbReference>
<dbReference type="PATRIC" id="fig|546269.5.peg.640"/>
<dbReference type="SUPFAM" id="SSF46992">
    <property type="entry name" value="Ribosomal protein S20"/>
    <property type="match status" value="1"/>
</dbReference>
<dbReference type="GO" id="GO:0015935">
    <property type="term" value="C:small ribosomal subunit"/>
    <property type="evidence" value="ECO:0007669"/>
    <property type="project" value="TreeGrafter"/>
</dbReference>
<evidence type="ECO:0000256" key="2">
    <source>
        <dbReference type="ARBA" id="ARBA00022730"/>
    </source>
</evidence>
<dbReference type="GO" id="GO:0006412">
    <property type="term" value="P:translation"/>
    <property type="evidence" value="ECO:0007669"/>
    <property type="project" value="UniProtKB-UniRule"/>
</dbReference>
<dbReference type="Proteomes" id="UP000007468">
    <property type="component" value="Chromosome"/>
</dbReference>
<reference evidence="9" key="1">
    <citation type="submission" date="2010-12" db="EMBL/GenBank/DDBJ databases">
        <title>The genome sequence of Filifactor alocis strain ATCC 35896.</title>
        <authorList>
            <consortium name="The Broad Institute Genome Sequencing Platform"/>
            <person name="Ward D."/>
            <person name="Earl A."/>
            <person name="Feldgarden M."/>
            <person name="Young S.K."/>
            <person name="Gargeya S."/>
            <person name="Zeng Q."/>
            <person name="Alvarado L."/>
            <person name="Berlin A."/>
            <person name="Bochicchio J."/>
            <person name="Chapman S.B."/>
            <person name="Chen Z."/>
            <person name="Freedman E."/>
            <person name="Gellesch M."/>
            <person name="Goldberg J."/>
            <person name="Griggs A."/>
            <person name="Gujja S."/>
            <person name="Heilman E."/>
            <person name="Heiman D."/>
            <person name="Howarth C."/>
            <person name="Mehta T."/>
            <person name="Neiman D."/>
            <person name="Pearson M."/>
            <person name="Roberts A."/>
            <person name="Saif S."/>
            <person name="Shea T."/>
            <person name="Shenoy N."/>
            <person name="Sisk P."/>
            <person name="Stolte C."/>
            <person name="Sykes S."/>
            <person name="White J."/>
            <person name="Yandava C."/>
            <person name="Izard J."/>
            <person name="Blanton J.M."/>
            <person name="Baranova O.V."/>
            <person name="Tanner A.C."/>
            <person name="Dewhirst F.E."/>
            <person name="Haas B."/>
            <person name="Nusbaum C."/>
            <person name="Birren B."/>
        </authorList>
    </citation>
    <scope>NUCLEOTIDE SEQUENCE [LARGE SCALE GENOMIC DNA]</scope>
    <source>
        <strain evidence="9">ATCC 35896 / D40 B5</strain>
    </source>
</reference>
<evidence type="ECO:0000256" key="4">
    <source>
        <dbReference type="ARBA" id="ARBA00022980"/>
    </source>
</evidence>
<evidence type="ECO:0000256" key="1">
    <source>
        <dbReference type="ARBA" id="ARBA00007634"/>
    </source>
</evidence>
<sequence>MKSLANIKSAQKRISVTAKKTAVNKMRKSQVKTAIRRFDEAILAGDLEKANETFRYAQKKIYQIAAKGTIHKKAADRKVSKLAKRLNAAK</sequence>
<dbReference type="eggNOG" id="COG0268">
    <property type="taxonomic scope" value="Bacteria"/>
</dbReference>
<evidence type="ECO:0000256" key="5">
    <source>
        <dbReference type="ARBA" id="ARBA00023274"/>
    </source>
</evidence>
<dbReference type="GO" id="GO:0005829">
    <property type="term" value="C:cytosol"/>
    <property type="evidence" value="ECO:0007669"/>
    <property type="project" value="TreeGrafter"/>
</dbReference>
<dbReference type="Gene3D" id="1.20.58.110">
    <property type="entry name" value="Ribosomal protein S20"/>
    <property type="match status" value="1"/>
</dbReference>
<name>D6GR21_FILAD</name>
<evidence type="ECO:0000313" key="9">
    <source>
        <dbReference type="Proteomes" id="UP000007468"/>
    </source>
</evidence>
<evidence type="ECO:0000256" key="6">
    <source>
        <dbReference type="ARBA" id="ARBA00035136"/>
    </source>
</evidence>
<dbReference type="Pfam" id="PF01649">
    <property type="entry name" value="Ribosomal_S20p"/>
    <property type="match status" value="1"/>
</dbReference>